<dbReference type="SMART" id="SM00587">
    <property type="entry name" value="CHK"/>
    <property type="match status" value="1"/>
</dbReference>
<dbReference type="OrthoDB" id="190089at2759"/>
<evidence type="ECO:0000313" key="2">
    <source>
        <dbReference type="EMBL" id="CAH1388472.1"/>
    </source>
</evidence>
<keyword evidence="3" id="KW-1185">Reference proteome</keyword>
<evidence type="ECO:0000259" key="1">
    <source>
        <dbReference type="SMART" id="SM00587"/>
    </source>
</evidence>
<organism evidence="2 3">
    <name type="scientific">Nezara viridula</name>
    <name type="common">Southern green stink bug</name>
    <name type="synonym">Cimex viridulus</name>
    <dbReference type="NCBI Taxonomy" id="85310"/>
    <lineage>
        <taxon>Eukaryota</taxon>
        <taxon>Metazoa</taxon>
        <taxon>Ecdysozoa</taxon>
        <taxon>Arthropoda</taxon>
        <taxon>Hexapoda</taxon>
        <taxon>Insecta</taxon>
        <taxon>Pterygota</taxon>
        <taxon>Neoptera</taxon>
        <taxon>Paraneoptera</taxon>
        <taxon>Hemiptera</taxon>
        <taxon>Heteroptera</taxon>
        <taxon>Panheteroptera</taxon>
        <taxon>Pentatomomorpha</taxon>
        <taxon>Pentatomoidea</taxon>
        <taxon>Pentatomidae</taxon>
        <taxon>Pentatominae</taxon>
        <taxon>Nezara</taxon>
    </lineage>
</organism>
<feature type="domain" description="CHK kinase-like" evidence="1">
    <location>
        <begin position="180"/>
        <end position="380"/>
    </location>
</feature>
<dbReference type="InterPro" id="IPR011009">
    <property type="entry name" value="Kinase-like_dom_sf"/>
</dbReference>
<dbReference type="PANTHER" id="PTHR11012:SF47">
    <property type="entry name" value="GH22833P"/>
    <property type="match status" value="1"/>
</dbReference>
<dbReference type="Proteomes" id="UP001152798">
    <property type="component" value="Chromosome 1"/>
</dbReference>
<proteinExistence type="predicted"/>
<reference evidence="2" key="1">
    <citation type="submission" date="2022-01" db="EMBL/GenBank/DDBJ databases">
        <authorList>
            <person name="King R."/>
        </authorList>
    </citation>
    <scope>NUCLEOTIDE SEQUENCE</scope>
</reference>
<accession>A0A9P0H165</accession>
<sequence length="465" mass="52224">MERFSWSSLKKSVWSISAMFVRTRRRNDNQLKNSESDQVPQDLGLDNTIFTISEMLEEPLISGLELDKEFLQSVLRESEAEPYLEVVSVESTPGCNIGDNYMSAVSRLVISAETPTHQSFQKSLLMKRQPASIARRQAFRCDPAFRNEAAAYRKVLPGLSHFAGCRLAFPQCLHASSQFVVLEDLKQAGYEMADRAKGLDLAHAKLALEELGRFHGTSLALKHVDPKSFSSLKMAVQELVFVPEAVPVFGASLENSLRMALMGLEVYKAAGETVIQEAVHKMQILRGTVFQRMLYLVKPKEPLSVICHGDFYINNMLFRYEGSDEPESVMFVDLQVCRYASLATDILYFLYSSLQPGVVSLYHDDLIEVYQAALNAEITRLAPGACGVSMKQIQDEIENHALYGLIMAFLILPAVTALPGATLNLDKVESFSSDEFLESAREILSPRYFERLRELVLDFVDRGYI</sequence>
<dbReference type="Gene3D" id="3.90.1200.10">
    <property type="match status" value="1"/>
</dbReference>
<dbReference type="SUPFAM" id="SSF56112">
    <property type="entry name" value="Protein kinase-like (PK-like)"/>
    <property type="match status" value="1"/>
</dbReference>
<dbReference type="Pfam" id="PF02958">
    <property type="entry name" value="EcKL"/>
    <property type="match status" value="1"/>
</dbReference>
<gene>
    <name evidence="2" type="ORF">NEZAVI_LOCUS89</name>
</gene>
<name>A0A9P0H165_NEZVI</name>
<dbReference type="InterPro" id="IPR015897">
    <property type="entry name" value="CHK_kinase-like"/>
</dbReference>
<dbReference type="EMBL" id="OV725077">
    <property type="protein sequence ID" value="CAH1388472.1"/>
    <property type="molecule type" value="Genomic_DNA"/>
</dbReference>
<dbReference type="PANTHER" id="PTHR11012">
    <property type="entry name" value="PROTEIN KINASE-LIKE DOMAIN-CONTAINING"/>
    <property type="match status" value="1"/>
</dbReference>
<protein>
    <recommendedName>
        <fullName evidence="1">CHK kinase-like domain-containing protein</fullName>
    </recommendedName>
</protein>
<evidence type="ECO:0000313" key="3">
    <source>
        <dbReference type="Proteomes" id="UP001152798"/>
    </source>
</evidence>
<dbReference type="InterPro" id="IPR004119">
    <property type="entry name" value="EcKL"/>
</dbReference>
<dbReference type="AlphaFoldDB" id="A0A9P0H165"/>